<gene>
    <name evidence="2" type="ORF">NCTC11401_01660</name>
    <name evidence="1" type="ORF">SAMN05421777_11350</name>
</gene>
<evidence type="ECO:0000313" key="3">
    <source>
        <dbReference type="Proteomes" id="UP000186808"/>
    </source>
</evidence>
<protein>
    <submittedName>
        <fullName evidence="2">Uncharacterized protein</fullName>
    </submittedName>
</protein>
<reference evidence="1 3" key="1">
    <citation type="submission" date="2017-01" db="EMBL/GenBank/DDBJ databases">
        <authorList>
            <person name="Varghese N."/>
            <person name="Submissions S."/>
        </authorList>
    </citation>
    <scope>NUCLEOTIDE SEQUENCE [LARGE SCALE GENOMIC DNA]</scope>
    <source>
        <strain evidence="1 3">ATCC 33342</strain>
    </source>
</reference>
<accession>A0A377GKI0</accession>
<dbReference type="Proteomes" id="UP000254374">
    <property type="component" value="Unassembled WGS sequence"/>
</dbReference>
<evidence type="ECO:0000313" key="1">
    <source>
        <dbReference type="EMBL" id="SIR48265.1"/>
    </source>
</evidence>
<dbReference type="RefSeq" id="WP_058468885.1">
    <property type="nucleotide sequence ID" value="NZ_CAAAIV010000058.1"/>
</dbReference>
<dbReference type="EMBL" id="UGGV01000001">
    <property type="protein sequence ID" value="STO24842.1"/>
    <property type="molecule type" value="Genomic_DNA"/>
</dbReference>
<name>A0A377GKI0_9GAMM</name>
<dbReference type="AlphaFoldDB" id="A0A377GKI0"/>
<evidence type="ECO:0000313" key="2">
    <source>
        <dbReference type="EMBL" id="STO24842.1"/>
    </source>
</evidence>
<keyword evidence="3" id="KW-1185">Reference proteome</keyword>
<organism evidence="2 4">
    <name type="scientific">Fluoribacter gormanii</name>
    <dbReference type="NCBI Taxonomy" id="464"/>
    <lineage>
        <taxon>Bacteria</taxon>
        <taxon>Pseudomonadati</taxon>
        <taxon>Pseudomonadota</taxon>
        <taxon>Gammaproteobacteria</taxon>
        <taxon>Legionellales</taxon>
        <taxon>Legionellaceae</taxon>
        <taxon>Fluoribacter</taxon>
    </lineage>
</organism>
<dbReference type="EMBL" id="FTNL01000013">
    <property type="protein sequence ID" value="SIR48265.1"/>
    <property type="molecule type" value="Genomic_DNA"/>
</dbReference>
<dbReference type="OrthoDB" id="5648156at2"/>
<dbReference type="Proteomes" id="UP000186808">
    <property type="component" value="Unassembled WGS sequence"/>
</dbReference>
<sequence>MKRFFKTPKQRISFEEYLRNTLIIARRIVSDSGKQRYSSAQLELALVAFADLKTLKQEMDDDIEVEFPKLECDWLAGFDWLDLSVHFGDEDAIEYFRANMHREDFSSKYEKYKRKYRPECALQFYEENGNSLEF</sequence>
<proteinExistence type="predicted"/>
<evidence type="ECO:0000313" key="4">
    <source>
        <dbReference type="Proteomes" id="UP000254374"/>
    </source>
</evidence>
<reference evidence="2 4" key="2">
    <citation type="submission" date="2018-06" db="EMBL/GenBank/DDBJ databases">
        <authorList>
            <consortium name="Pathogen Informatics"/>
            <person name="Doyle S."/>
        </authorList>
    </citation>
    <scope>NUCLEOTIDE SEQUENCE [LARGE SCALE GENOMIC DNA]</scope>
    <source>
        <strain evidence="2 4">NCTC11401</strain>
    </source>
</reference>